<sequence>MNKATIIEDAVKHVRELHEKVKILENNNTHAATTTICSAVLVHKNRPYLGGRTSDYGKVDVSEPSQLATWLPEIKVWFSDKSVLLHIHCENTNGILVRVLAEVEVLRLAITHTSSMPFLSDTTIINITAKLEEGFNSTVEEMVSRLNSVLDQH</sequence>
<protein>
    <recommendedName>
        <fullName evidence="3">BHLH domain-containing protein</fullName>
    </recommendedName>
</protein>
<accession>A0A8I7BFS9</accession>
<dbReference type="SMR" id="A0A8I7BFS9"/>
<reference evidence="1" key="2">
    <citation type="submission" date="2020-10" db="EMBL/GenBank/DDBJ databases">
        <authorList>
            <person name="Scholz U."/>
            <person name="Mascher M."/>
            <person name="Fiebig A."/>
        </authorList>
    </citation>
    <scope>NUCLEOTIDE SEQUENCE [LARGE SCALE GENOMIC DNA]</scope>
    <source>
        <strain evidence="1">cv. Morex</strain>
    </source>
</reference>
<dbReference type="AlphaFoldDB" id="A0A8I7BFS9"/>
<dbReference type="PANTHER" id="PTHR45959">
    <property type="entry name" value="BHLH TRANSCRIPTION FACTOR"/>
    <property type="match status" value="1"/>
</dbReference>
<evidence type="ECO:0000313" key="1">
    <source>
        <dbReference type="EnsemblPlants" id="HORVU.MOREX.r3.7HG0750050.1"/>
    </source>
</evidence>
<dbReference type="PANTHER" id="PTHR45959:SF42">
    <property type="entry name" value="BHLH DOMAIN-CONTAINING PROTEIN"/>
    <property type="match status" value="1"/>
</dbReference>
<dbReference type="InterPro" id="IPR052610">
    <property type="entry name" value="bHLH_transcription_regulator"/>
</dbReference>
<name>A0A8I7BFS9_HORVV</name>
<keyword evidence="2" id="KW-1185">Reference proteome</keyword>
<dbReference type="Gramene" id="HORVU.MOREX.r3.7HG0750050.1">
    <property type="protein sequence ID" value="HORVU.MOREX.r3.7HG0750050.1"/>
    <property type="gene ID" value="HORVU.MOREX.r3.7HG0750050"/>
</dbReference>
<dbReference type="EnsemblPlants" id="HORVU.MOREX.r3.7HG0750050.1">
    <property type="protein sequence ID" value="HORVU.MOREX.r3.7HG0750050.1"/>
    <property type="gene ID" value="HORVU.MOREX.r3.7HG0750050"/>
</dbReference>
<reference evidence="2" key="1">
    <citation type="journal article" date="2012" name="Nature">
        <title>A physical, genetic and functional sequence assembly of the barley genome.</title>
        <authorList>
            <consortium name="The International Barley Genome Sequencing Consortium"/>
            <person name="Mayer K.F."/>
            <person name="Waugh R."/>
            <person name="Brown J.W."/>
            <person name="Schulman A."/>
            <person name="Langridge P."/>
            <person name="Platzer M."/>
            <person name="Fincher G.B."/>
            <person name="Muehlbauer G.J."/>
            <person name="Sato K."/>
            <person name="Close T.J."/>
            <person name="Wise R.P."/>
            <person name="Stein N."/>
        </authorList>
    </citation>
    <scope>NUCLEOTIDE SEQUENCE [LARGE SCALE GENOMIC DNA]</scope>
    <source>
        <strain evidence="2">cv. Morex</strain>
    </source>
</reference>
<evidence type="ECO:0000313" key="2">
    <source>
        <dbReference type="Proteomes" id="UP000011116"/>
    </source>
</evidence>
<dbReference type="Proteomes" id="UP000011116">
    <property type="component" value="Chromosome 7H"/>
</dbReference>
<proteinExistence type="predicted"/>
<organism evidence="1 2">
    <name type="scientific">Hordeum vulgare subsp. vulgare</name>
    <name type="common">Domesticated barley</name>
    <dbReference type="NCBI Taxonomy" id="112509"/>
    <lineage>
        <taxon>Eukaryota</taxon>
        <taxon>Viridiplantae</taxon>
        <taxon>Streptophyta</taxon>
        <taxon>Embryophyta</taxon>
        <taxon>Tracheophyta</taxon>
        <taxon>Spermatophyta</taxon>
        <taxon>Magnoliopsida</taxon>
        <taxon>Liliopsida</taxon>
        <taxon>Poales</taxon>
        <taxon>Poaceae</taxon>
        <taxon>BOP clade</taxon>
        <taxon>Pooideae</taxon>
        <taxon>Triticodae</taxon>
        <taxon>Triticeae</taxon>
        <taxon>Hordeinae</taxon>
        <taxon>Hordeum</taxon>
    </lineage>
</organism>
<evidence type="ECO:0008006" key="3">
    <source>
        <dbReference type="Google" id="ProtNLM"/>
    </source>
</evidence>
<reference evidence="1" key="3">
    <citation type="submission" date="2022-01" db="UniProtKB">
        <authorList>
            <consortium name="EnsemblPlants"/>
        </authorList>
    </citation>
    <scope>IDENTIFICATION</scope>
    <source>
        <strain evidence="1">subsp. vulgare</strain>
    </source>
</reference>